<protein>
    <recommendedName>
        <fullName evidence="4">POX domain-containing protein</fullName>
    </recommendedName>
</protein>
<accession>A0A426XQZ3</accession>
<gene>
    <name evidence="2" type="ORF">B296_00057416</name>
</gene>
<organism evidence="2 3">
    <name type="scientific">Ensete ventricosum</name>
    <name type="common">Abyssinian banana</name>
    <name type="synonym">Musa ensete</name>
    <dbReference type="NCBI Taxonomy" id="4639"/>
    <lineage>
        <taxon>Eukaryota</taxon>
        <taxon>Viridiplantae</taxon>
        <taxon>Streptophyta</taxon>
        <taxon>Embryophyta</taxon>
        <taxon>Tracheophyta</taxon>
        <taxon>Spermatophyta</taxon>
        <taxon>Magnoliopsida</taxon>
        <taxon>Liliopsida</taxon>
        <taxon>Zingiberales</taxon>
        <taxon>Musaceae</taxon>
        <taxon>Ensete</taxon>
    </lineage>
</organism>
<evidence type="ECO:0000313" key="3">
    <source>
        <dbReference type="Proteomes" id="UP000287651"/>
    </source>
</evidence>
<evidence type="ECO:0008006" key="4">
    <source>
        <dbReference type="Google" id="ProtNLM"/>
    </source>
</evidence>
<comment type="caution">
    <text evidence="2">The sequence shown here is derived from an EMBL/GenBank/DDBJ whole genome shotgun (WGS) entry which is preliminary data.</text>
</comment>
<evidence type="ECO:0000313" key="2">
    <source>
        <dbReference type="EMBL" id="RRT41953.1"/>
    </source>
</evidence>
<sequence length="136" mass="14710">MQGFEHSHEFFGIQPGMEIFGVPSKHQSWQAQAQAAAAASVSPWLVDNSSPTSLRPLFSGDRTQRPGGGEQPSFSLLDVRHSAALVGIKAKLLSMLEEVNSFLVFMKAKLASRYAVIVVEMDACNGSDRSIDRSGT</sequence>
<name>A0A426XQZ3_ENSVE</name>
<evidence type="ECO:0000256" key="1">
    <source>
        <dbReference type="SAM" id="MobiDB-lite"/>
    </source>
</evidence>
<proteinExistence type="predicted"/>
<feature type="region of interest" description="Disordered" evidence="1">
    <location>
        <begin position="52"/>
        <end position="74"/>
    </location>
</feature>
<dbReference type="EMBL" id="AMZH03018166">
    <property type="protein sequence ID" value="RRT41953.1"/>
    <property type="molecule type" value="Genomic_DNA"/>
</dbReference>
<dbReference type="AlphaFoldDB" id="A0A426XQZ3"/>
<reference evidence="2 3" key="1">
    <citation type="journal article" date="2014" name="Agronomy (Basel)">
        <title>A Draft Genome Sequence for Ensete ventricosum, the Drought-Tolerant Tree Against Hunger.</title>
        <authorList>
            <person name="Harrison J."/>
            <person name="Moore K.A."/>
            <person name="Paszkiewicz K."/>
            <person name="Jones T."/>
            <person name="Grant M."/>
            <person name="Ambacheew D."/>
            <person name="Muzemil S."/>
            <person name="Studholme D.J."/>
        </authorList>
    </citation>
    <scope>NUCLEOTIDE SEQUENCE [LARGE SCALE GENOMIC DNA]</scope>
</reference>
<dbReference type="Proteomes" id="UP000287651">
    <property type="component" value="Unassembled WGS sequence"/>
</dbReference>